<feature type="chain" id="PRO_5044223209" description="Lipoprotein" evidence="1">
    <location>
        <begin position="23"/>
        <end position="96"/>
    </location>
</feature>
<evidence type="ECO:0000256" key="1">
    <source>
        <dbReference type="SAM" id="SignalP"/>
    </source>
</evidence>
<evidence type="ECO:0008006" key="4">
    <source>
        <dbReference type="Google" id="ProtNLM"/>
    </source>
</evidence>
<reference evidence="3" key="1">
    <citation type="submission" date="2017-08" db="EMBL/GenBank/DDBJ databases">
        <title>Mesorhizobium wenxinae sp. nov., a novel rhizobial species isolated from root nodules of chickpea (Cicer arietinum L.).</title>
        <authorList>
            <person name="Zhang J."/>
        </authorList>
    </citation>
    <scope>NUCLEOTIDE SEQUENCE [LARGE SCALE GENOMIC DNA]</scope>
    <source>
        <strain evidence="3">USDA 3392</strain>
    </source>
</reference>
<comment type="caution">
    <text evidence="2">The sequence shown here is derived from an EMBL/GenBank/DDBJ whole genome shotgun (WGS) entry which is preliminary data.</text>
</comment>
<protein>
    <recommendedName>
        <fullName evidence="4">Lipoprotein</fullName>
    </recommendedName>
</protein>
<gene>
    <name evidence="2" type="ORF">CIT25_32905</name>
</gene>
<dbReference type="PROSITE" id="PS51257">
    <property type="entry name" value="PROKAR_LIPOPROTEIN"/>
    <property type="match status" value="1"/>
</dbReference>
<dbReference type="EMBL" id="NPKI01000047">
    <property type="protein sequence ID" value="PAP98058.1"/>
    <property type="molecule type" value="Genomic_DNA"/>
</dbReference>
<keyword evidence="3" id="KW-1185">Reference proteome</keyword>
<dbReference type="RefSeq" id="WP_095489313.1">
    <property type="nucleotide sequence ID" value="NZ_CP088151.1"/>
</dbReference>
<accession>A0AB36R046</accession>
<proteinExistence type="predicted"/>
<evidence type="ECO:0000313" key="2">
    <source>
        <dbReference type="EMBL" id="PAP98058.1"/>
    </source>
</evidence>
<organism evidence="2 3">
    <name type="scientific">Mesorhizobium mediterraneum</name>
    <dbReference type="NCBI Taxonomy" id="43617"/>
    <lineage>
        <taxon>Bacteria</taxon>
        <taxon>Pseudomonadati</taxon>
        <taxon>Pseudomonadota</taxon>
        <taxon>Alphaproteobacteria</taxon>
        <taxon>Hyphomicrobiales</taxon>
        <taxon>Phyllobacteriaceae</taxon>
        <taxon>Mesorhizobium</taxon>
    </lineage>
</organism>
<sequence length="96" mass="11577">MKMLVTLLAAGIAMTGCVSVAAADPWKDESGHGRWVGRYNDDDHQTRRYRERERYSYNEEFRRGNCKIERKWEGDEYKEEVKCKRGFRRPAYIYRY</sequence>
<dbReference type="AlphaFoldDB" id="A0AB36R046"/>
<name>A0AB36R046_9HYPH</name>
<feature type="signal peptide" evidence="1">
    <location>
        <begin position="1"/>
        <end position="22"/>
    </location>
</feature>
<evidence type="ECO:0000313" key="3">
    <source>
        <dbReference type="Proteomes" id="UP000216215"/>
    </source>
</evidence>
<keyword evidence="1" id="KW-0732">Signal</keyword>
<dbReference type="Proteomes" id="UP000216215">
    <property type="component" value="Unassembled WGS sequence"/>
</dbReference>